<keyword evidence="4" id="KW-1185">Reference proteome</keyword>
<feature type="compositionally biased region" description="Basic residues" evidence="1">
    <location>
        <begin position="554"/>
        <end position="569"/>
    </location>
</feature>
<reference evidence="3 4" key="1">
    <citation type="journal article" date="2021" name="Nat. Commun.">
        <title>Genetic determinants of endophytism in the Arabidopsis root mycobiome.</title>
        <authorList>
            <person name="Mesny F."/>
            <person name="Miyauchi S."/>
            <person name="Thiergart T."/>
            <person name="Pickel B."/>
            <person name="Atanasova L."/>
            <person name="Karlsson M."/>
            <person name="Huettel B."/>
            <person name="Barry K.W."/>
            <person name="Haridas S."/>
            <person name="Chen C."/>
            <person name="Bauer D."/>
            <person name="Andreopoulos W."/>
            <person name="Pangilinan J."/>
            <person name="LaButti K."/>
            <person name="Riley R."/>
            <person name="Lipzen A."/>
            <person name="Clum A."/>
            <person name="Drula E."/>
            <person name="Henrissat B."/>
            <person name="Kohler A."/>
            <person name="Grigoriev I.V."/>
            <person name="Martin F.M."/>
            <person name="Hacquard S."/>
        </authorList>
    </citation>
    <scope>NUCLEOTIDE SEQUENCE [LARGE SCALE GENOMIC DNA]</scope>
    <source>
        <strain evidence="3 4">MPI-CAGE-CH-0241</strain>
    </source>
</reference>
<feature type="region of interest" description="Disordered" evidence="1">
    <location>
        <begin position="262"/>
        <end position="285"/>
    </location>
</feature>
<evidence type="ECO:0000313" key="4">
    <source>
        <dbReference type="Proteomes" id="UP000777438"/>
    </source>
</evidence>
<dbReference type="AlphaFoldDB" id="A0A9P9AUX8"/>
<dbReference type="OrthoDB" id="5226662at2759"/>
<evidence type="ECO:0000259" key="2">
    <source>
        <dbReference type="Pfam" id="PF26118"/>
    </source>
</evidence>
<feature type="region of interest" description="Disordered" evidence="1">
    <location>
        <begin position="443"/>
        <end position="620"/>
    </location>
</feature>
<name>A0A9P9AUX8_9HYPO</name>
<dbReference type="PANTHER" id="PTHR42081:SF2">
    <property type="entry name" value="NIPPED-B-LIKE PROTEIN B"/>
    <property type="match status" value="1"/>
</dbReference>
<organism evidence="3 4">
    <name type="scientific">Thelonectria olida</name>
    <dbReference type="NCBI Taxonomy" id="1576542"/>
    <lineage>
        <taxon>Eukaryota</taxon>
        <taxon>Fungi</taxon>
        <taxon>Dikarya</taxon>
        <taxon>Ascomycota</taxon>
        <taxon>Pezizomycotina</taxon>
        <taxon>Sordariomycetes</taxon>
        <taxon>Hypocreomycetidae</taxon>
        <taxon>Hypocreales</taxon>
        <taxon>Nectriaceae</taxon>
        <taxon>Thelonectria</taxon>
    </lineage>
</organism>
<dbReference type="Pfam" id="PF26118">
    <property type="entry name" value="DUF8035"/>
    <property type="match status" value="1"/>
</dbReference>
<proteinExistence type="predicted"/>
<feature type="region of interest" description="Disordered" evidence="1">
    <location>
        <begin position="330"/>
        <end position="388"/>
    </location>
</feature>
<feature type="compositionally biased region" description="Low complexity" evidence="1">
    <location>
        <begin position="335"/>
        <end position="346"/>
    </location>
</feature>
<comment type="caution">
    <text evidence="3">The sequence shown here is derived from an EMBL/GenBank/DDBJ whole genome shotgun (WGS) entry which is preliminary data.</text>
</comment>
<dbReference type="Proteomes" id="UP000777438">
    <property type="component" value="Unassembled WGS sequence"/>
</dbReference>
<feature type="compositionally biased region" description="Low complexity" evidence="1">
    <location>
        <begin position="272"/>
        <end position="285"/>
    </location>
</feature>
<gene>
    <name evidence="3" type="ORF">B0T10DRAFT_270336</name>
</gene>
<dbReference type="InterPro" id="IPR058348">
    <property type="entry name" value="DUF8035"/>
</dbReference>
<feature type="compositionally biased region" description="Low complexity" evidence="1">
    <location>
        <begin position="443"/>
        <end position="454"/>
    </location>
</feature>
<dbReference type="PANTHER" id="PTHR42081">
    <property type="entry name" value="ZINC FINGER PROTEIN DHHC DOMAIN CONTAINING PROTEIN"/>
    <property type="match status" value="1"/>
</dbReference>
<sequence length="645" mass="71948">MSGGSTVQRIDAVDAFARTLYVRAKHSGLAFSDVASAVRQLHLALRHLRVEAADLDSLLNARSHSSSPVYERQLNPMVEDCHFTLQQLEGVLEKYGDGKPSGDERARDDRLGVVQSRLISDRTNVDMFLDTVQLHNPASSKPSRVVDNQPGLEDIKDKVDQIAQRLFRKRDYNSFVDDEDSLWLEFKTELEKEGFAPQVLRKHKDILRAYIREMESVGHMSGGTCPTVRGLLERERSQPASPRPIPGVDKNDKFFVGMRDGRRAPDASQAKQVISSSPQQSFSGSDAADSMALISTNDLIALDSLNSDMAALSMQSQQYGFSPPAQRYLPSHVAGSLPGPELSSSPQAHLAGSSPRSLPPLPPYMNGPPPPYGSSPRTTFSRLAPDRYGNEIPPAAQWTKIKRTLVSPEVLERAGVRYEARPEYVAVLGRLSRDQITEFARQSAEARAARSGSGPRRRRYTADSQRRGRDRADSKSSQDYNSSAVSDTSDTSDSEPDSDDDKGTKSYPFIVNPPSKDKTSPASTVLPKPILKNKNENRVRFDPEPHEVEPRRDRERRHRERSPSRRRHRSRDEGSRRRYSESNGDRYRDREYHGSSRRHHRSERRGPRRDQRDRPSKKAWGETLGAVGIGGAAAGLLSVLAEAAV</sequence>
<feature type="compositionally biased region" description="Acidic residues" evidence="1">
    <location>
        <begin position="490"/>
        <end position="500"/>
    </location>
</feature>
<protein>
    <recommendedName>
        <fullName evidence="2">DUF8035 domain-containing protein</fullName>
    </recommendedName>
</protein>
<evidence type="ECO:0000256" key="1">
    <source>
        <dbReference type="SAM" id="MobiDB-lite"/>
    </source>
</evidence>
<accession>A0A9P9AUX8</accession>
<feature type="compositionally biased region" description="Basic and acidic residues" evidence="1">
    <location>
        <begin position="570"/>
        <end position="594"/>
    </location>
</feature>
<feature type="domain" description="DUF8035" evidence="2">
    <location>
        <begin position="396"/>
        <end position="449"/>
    </location>
</feature>
<feature type="compositionally biased region" description="Pro residues" evidence="1">
    <location>
        <begin position="357"/>
        <end position="373"/>
    </location>
</feature>
<evidence type="ECO:0000313" key="3">
    <source>
        <dbReference type="EMBL" id="KAH6893311.1"/>
    </source>
</evidence>
<feature type="compositionally biased region" description="Basic and acidic residues" evidence="1">
    <location>
        <begin position="533"/>
        <end position="553"/>
    </location>
</feature>
<feature type="compositionally biased region" description="Basic and acidic residues" evidence="1">
    <location>
        <begin position="604"/>
        <end position="620"/>
    </location>
</feature>
<dbReference type="EMBL" id="JAGPYM010000006">
    <property type="protein sequence ID" value="KAH6893311.1"/>
    <property type="molecule type" value="Genomic_DNA"/>
</dbReference>
<feature type="compositionally biased region" description="Basic and acidic residues" evidence="1">
    <location>
        <begin position="460"/>
        <end position="476"/>
    </location>
</feature>